<reference evidence="2 3" key="1">
    <citation type="submission" date="2022-09" db="EMBL/GenBank/DDBJ databases">
        <authorList>
            <person name="Palmer J.M."/>
        </authorList>
    </citation>
    <scope>NUCLEOTIDE SEQUENCE [LARGE SCALE GENOMIC DNA]</scope>
    <source>
        <strain evidence="2 3">DSM 7382</strain>
    </source>
</reference>
<feature type="region of interest" description="Disordered" evidence="1">
    <location>
        <begin position="320"/>
        <end position="339"/>
    </location>
</feature>
<name>A0AAW0FZP3_9APHY</name>
<evidence type="ECO:0000313" key="3">
    <source>
        <dbReference type="Proteomes" id="UP001385951"/>
    </source>
</evidence>
<comment type="caution">
    <text evidence="2">The sequence shown here is derived from an EMBL/GenBank/DDBJ whole genome shotgun (WGS) entry which is preliminary data.</text>
</comment>
<dbReference type="Proteomes" id="UP001385951">
    <property type="component" value="Unassembled WGS sequence"/>
</dbReference>
<evidence type="ECO:0000256" key="1">
    <source>
        <dbReference type="SAM" id="MobiDB-lite"/>
    </source>
</evidence>
<organism evidence="2 3">
    <name type="scientific">Cerrena zonata</name>
    <dbReference type="NCBI Taxonomy" id="2478898"/>
    <lineage>
        <taxon>Eukaryota</taxon>
        <taxon>Fungi</taxon>
        <taxon>Dikarya</taxon>
        <taxon>Basidiomycota</taxon>
        <taxon>Agaricomycotina</taxon>
        <taxon>Agaricomycetes</taxon>
        <taxon>Polyporales</taxon>
        <taxon>Cerrenaceae</taxon>
        <taxon>Cerrena</taxon>
    </lineage>
</organism>
<keyword evidence="3" id="KW-1185">Reference proteome</keyword>
<dbReference type="EMBL" id="JASBNA010000020">
    <property type="protein sequence ID" value="KAK7685582.1"/>
    <property type="molecule type" value="Genomic_DNA"/>
</dbReference>
<feature type="compositionally biased region" description="Polar residues" evidence="1">
    <location>
        <begin position="136"/>
        <end position="155"/>
    </location>
</feature>
<gene>
    <name evidence="2" type="ORF">QCA50_011449</name>
</gene>
<protein>
    <submittedName>
        <fullName evidence="2">Uncharacterized protein</fullName>
    </submittedName>
</protein>
<accession>A0AAW0FZP3</accession>
<dbReference type="AlphaFoldDB" id="A0AAW0FZP3"/>
<evidence type="ECO:0000313" key="2">
    <source>
        <dbReference type="EMBL" id="KAK7685582.1"/>
    </source>
</evidence>
<feature type="region of interest" description="Disordered" evidence="1">
    <location>
        <begin position="114"/>
        <end position="155"/>
    </location>
</feature>
<sequence>MPYPDPDNKGAALASFTKLISPLPDPSRTLVMVMLPKKFRTRNFALQWALSFDKLAGPRIEVDVKAGKTLVEFRTPQLAQAAWGSPRLPLGDGREHVRVWWYHEIEEGEIGEEGEIVVPPPPVPRKDKVKPKTTLPGGQSSWQATPAKSHASLSSTNSKIVHGVHLMPLPPTTPTPFILPPRPDPSLRIDTATTSINPPLPSATSITFSVTGEESMDLGSDDGLDDSYDAPSILPPHSSITNVADISSTTLTCDTSNVSQTSSSSTAVSSPVLTSVVKTLPSELPEQKTAQAPVGQKEALLAKQRMSEEDIAQTKKEIAGKQAVDFSEPSPPKVVKDTQTTESALRQRIVDSMRNRQASNTLPRIHHCLLSRSPL</sequence>
<proteinExistence type="predicted"/>